<feature type="region of interest" description="Disordered" evidence="1">
    <location>
        <begin position="1"/>
        <end position="27"/>
    </location>
</feature>
<reference evidence="2 3" key="1">
    <citation type="journal article" date="2012" name="PLoS Pathog.">
        <title>The genome of the obligate intracellular parasite Trachipleistophora hominis: new insights into microsporidian genome dynamics and reductive evolution.</title>
        <authorList>
            <person name="Heinz E."/>
            <person name="Williams T.A."/>
            <person name="Nakjang S."/>
            <person name="Noel C.J."/>
            <person name="Swan D.C."/>
            <person name="Goldberg A.V."/>
            <person name="Harris S.R."/>
            <person name="Weinmaier T."/>
            <person name="Markert S."/>
            <person name="Becher D."/>
            <person name="Bernhardt J."/>
            <person name="Dagan T."/>
            <person name="Hacker C."/>
            <person name="Lucocq J.M."/>
            <person name="Schweder T."/>
            <person name="Rattei T."/>
            <person name="Hall N."/>
            <person name="Hirt R.P."/>
            <person name="Embley T.M."/>
        </authorList>
    </citation>
    <scope>NUCLEOTIDE SEQUENCE [LARGE SCALE GENOMIC DNA]</scope>
</reference>
<accession>L7JY09</accession>
<evidence type="ECO:0000256" key="1">
    <source>
        <dbReference type="SAM" id="MobiDB-lite"/>
    </source>
</evidence>
<protein>
    <submittedName>
        <fullName evidence="2">Uncharacterized protein</fullName>
    </submittedName>
</protein>
<dbReference type="InParanoid" id="L7JY09"/>
<dbReference type="VEuPathDB" id="MicrosporidiaDB:THOM_1090"/>
<organism evidence="2 3">
    <name type="scientific">Trachipleistophora hominis</name>
    <name type="common">Microsporidian parasite</name>
    <dbReference type="NCBI Taxonomy" id="72359"/>
    <lineage>
        <taxon>Eukaryota</taxon>
        <taxon>Fungi</taxon>
        <taxon>Fungi incertae sedis</taxon>
        <taxon>Microsporidia</taxon>
        <taxon>Pleistophoridae</taxon>
        <taxon>Trachipleistophora</taxon>
    </lineage>
</organism>
<evidence type="ECO:0000313" key="3">
    <source>
        <dbReference type="Proteomes" id="UP000011185"/>
    </source>
</evidence>
<dbReference type="EMBL" id="JH993899">
    <property type="protein sequence ID" value="ELQ75946.1"/>
    <property type="molecule type" value="Genomic_DNA"/>
</dbReference>
<name>L7JY09_TRAHO</name>
<gene>
    <name evidence="2" type="ORF">THOM_1090</name>
</gene>
<keyword evidence="3" id="KW-1185">Reference proteome</keyword>
<dbReference type="Proteomes" id="UP000011185">
    <property type="component" value="Unassembled WGS sequence"/>
</dbReference>
<feature type="non-terminal residue" evidence="2">
    <location>
        <position position="1"/>
    </location>
</feature>
<evidence type="ECO:0000313" key="2">
    <source>
        <dbReference type="EMBL" id="ELQ75946.1"/>
    </source>
</evidence>
<dbReference type="AlphaFoldDB" id="L7JY09"/>
<proteinExistence type="predicted"/>
<dbReference type="HOGENOM" id="CLU_3416414_0_0_1"/>
<sequence>VKEQNKKGSAMEKASTKEVEKGLQSHN</sequence>